<dbReference type="NCBIfam" id="TIGR01784">
    <property type="entry name" value="T_den_put_tspse"/>
    <property type="match status" value="1"/>
</dbReference>
<gene>
    <name evidence="3" type="ordered locus">Mhun_1411</name>
</gene>
<dbReference type="STRING" id="323259.Mhun_1411"/>
<dbReference type="KEGG" id="mhu:Mhun_1411"/>
<dbReference type="InterPro" id="IPR006842">
    <property type="entry name" value="Transposase_31"/>
</dbReference>
<dbReference type="Pfam" id="PF04754">
    <property type="entry name" value="Transposase_31"/>
    <property type="match status" value="1"/>
</dbReference>
<dbReference type="InterPro" id="IPR010106">
    <property type="entry name" value="RpnA"/>
</dbReference>
<sequence length="312" mass="35850">MNDSDHPYKRLFSHPEMIADLIRGFLDPKLVSGCDLSTLERCNGSYVTDDLREREDDIIWRLAYGDRTLILYLLIEFQSKPDYSMPIRIMSYMALLWQDLIRSGVIVPSRIPGIIPIVLYNGEIPWKVPHDIRETIQMPKPVSRFIPSVPYLLIDELRLSVHHLMEVRNLAACLFGLEQSSGPLELFELGARLNRWMQTDPNLDSMRRDFSLFFENTLKRDDDISISNPFQGGTMLAERVNKWIAQYKAEGRKEGKEEGKKEGLLEGRVEGKLEGKLEGMATILKRMKEKGMSVTEIATITGLPEDEIQHLI</sequence>
<organism evidence="3 4">
    <name type="scientific">Methanospirillum hungatei JF-1 (strain ATCC 27890 / DSM 864 / NBRC 100397 / JF-1)</name>
    <dbReference type="NCBI Taxonomy" id="323259"/>
    <lineage>
        <taxon>Archaea</taxon>
        <taxon>Methanobacteriati</taxon>
        <taxon>Methanobacteriota</taxon>
        <taxon>Stenosarchaea group</taxon>
        <taxon>Methanomicrobia</taxon>
        <taxon>Methanomicrobiales</taxon>
        <taxon>Methanospirillaceae</taxon>
        <taxon>Methanospirillum</taxon>
    </lineage>
</organism>
<dbReference type="AlphaFoldDB" id="Q2FP14"/>
<dbReference type="PANTHER" id="PTHR34611">
    <property type="match status" value="1"/>
</dbReference>
<evidence type="ECO:0000313" key="3">
    <source>
        <dbReference type="EMBL" id="ABD41146.1"/>
    </source>
</evidence>
<keyword evidence="4" id="KW-1185">Reference proteome</keyword>
<proteinExistence type="inferred from homology"/>
<feature type="domain" description="Transposase (putative) YhgA-like" evidence="2">
    <location>
        <begin position="5"/>
        <end position="178"/>
    </location>
</feature>
<evidence type="ECO:0000313" key="4">
    <source>
        <dbReference type="Proteomes" id="UP000001941"/>
    </source>
</evidence>
<dbReference type="Proteomes" id="UP000001941">
    <property type="component" value="Chromosome"/>
</dbReference>
<dbReference type="GO" id="GO:1990238">
    <property type="term" value="F:double-stranded DNA endonuclease activity"/>
    <property type="evidence" value="ECO:0007669"/>
    <property type="project" value="TreeGrafter"/>
</dbReference>
<comment type="similarity">
    <text evidence="1">Belongs to the Rpn/YhgA-like nuclease family.</text>
</comment>
<dbReference type="RefSeq" id="WP_011448415.1">
    <property type="nucleotide sequence ID" value="NC_007796.1"/>
</dbReference>
<evidence type="ECO:0000259" key="2">
    <source>
        <dbReference type="Pfam" id="PF04754"/>
    </source>
</evidence>
<evidence type="ECO:0000256" key="1">
    <source>
        <dbReference type="ARBA" id="ARBA00009787"/>
    </source>
</evidence>
<dbReference type="InterPro" id="IPR051699">
    <property type="entry name" value="Rpn/YhgA-like_nuclease"/>
</dbReference>
<protein>
    <recommendedName>
        <fullName evidence="2">Transposase (putative) YhgA-like domain-containing protein</fullName>
    </recommendedName>
</protein>
<dbReference type="PANTHER" id="PTHR34611:SF2">
    <property type="entry name" value="INACTIVE RECOMBINATION-PROMOTING NUCLEASE-LIKE PROTEIN RPNE-RELATED"/>
    <property type="match status" value="1"/>
</dbReference>
<dbReference type="OrthoDB" id="118834at2157"/>
<dbReference type="InParanoid" id="Q2FP14"/>
<dbReference type="EnsemblBacteria" id="ABD41146">
    <property type="protein sequence ID" value="ABD41146"/>
    <property type="gene ID" value="Mhun_1411"/>
</dbReference>
<dbReference type="EMBL" id="CP000254">
    <property type="protein sequence ID" value="ABD41146.1"/>
    <property type="molecule type" value="Genomic_DNA"/>
</dbReference>
<accession>Q2FP14</accession>
<reference evidence="4" key="1">
    <citation type="journal article" date="2016" name="Stand. Genomic Sci.">
        <title>Complete genome sequence of Methanospirillum hungatei type strain JF1.</title>
        <authorList>
            <person name="Gunsalus R.P."/>
            <person name="Cook L.E."/>
            <person name="Crable B."/>
            <person name="Rohlin L."/>
            <person name="McDonald E."/>
            <person name="Mouttaki H."/>
            <person name="Sieber J.R."/>
            <person name="Poweleit N."/>
            <person name="Zhou H."/>
            <person name="Lapidus A.L."/>
            <person name="Daligault H.E."/>
            <person name="Land M."/>
            <person name="Gilna P."/>
            <person name="Ivanova N."/>
            <person name="Kyrpides N."/>
            <person name="Culley D.E."/>
            <person name="McInerney M.J."/>
        </authorList>
    </citation>
    <scope>NUCLEOTIDE SEQUENCE [LARGE SCALE GENOMIC DNA]</scope>
    <source>
        <strain evidence="4">ATCC 27890 / DSM 864 / NBRC 100397 / JF-1</strain>
    </source>
</reference>
<name>Q2FP14_METHJ</name>
<dbReference type="GO" id="GO:0006310">
    <property type="term" value="P:DNA recombination"/>
    <property type="evidence" value="ECO:0007669"/>
    <property type="project" value="TreeGrafter"/>
</dbReference>
<dbReference type="HOGENOM" id="CLU_059548_0_1_2"/>
<dbReference type="GeneID" id="3923554"/>